<protein>
    <submittedName>
        <fullName evidence="10">TKL protein kinase</fullName>
    </submittedName>
</protein>
<dbReference type="GO" id="GO:0005524">
    <property type="term" value="F:ATP binding"/>
    <property type="evidence" value="ECO:0007669"/>
    <property type="project" value="UniProtKB-UniRule"/>
</dbReference>
<evidence type="ECO:0000256" key="4">
    <source>
        <dbReference type="ARBA" id="ARBA00022777"/>
    </source>
</evidence>
<evidence type="ECO:0000256" key="1">
    <source>
        <dbReference type="ARBA" id="ARBA00022527"/>
    </source>
</evidence>
<dbReference type="PANTHER" id="PTHR44329:SF288">
    <property type="entry name" value="MITOGEN-ACTIVATED PROTEIN KINASE KINASE KINASE 20"/>
    <property type="match status" value="1"/>
</dbReference>
<dbReference type="OrthoDB" id="6226411at2759"/>
<feature type="domain" description="Protein kinase" evidence="9">
    <location>
        <begin position="765"/>
        <end position="1090"/>
    </location>
</feature>
<reference evidence="10 11" key="1">
    <citation type="submission" date="2010-05" db="EMBL/GenBank/DDBJ databases">
        <title>The Genome Sequence of Thecamonas trahens ATCC 50062.</title>
        <authorList>
            <consortium name="The Broad Institute Genome Sequencing Platform"/>
            <person name="Russ C."/>
            <person name="Cuomo C."/>
            <person name="Shea T."/>
            <person name="Young S.K."/>
            <person name="Zeng Q."/>
            <person name="Koehrsen M."/>
            <person name="Haas B."/>
            <person name="Borodovsky M."/>
            <person name="Guigo R."/>
            <person name="Alvarado L."/>
            <person name="Berlin A."/>
            <person name="Bochicchio J."/>
            <person name="Borenstein D."/>
            <person name="Chapman S."/>
            <person name="Chen Z."/>
            <person name="Freedman E."/>
            <person name="Gellesch M."/>
            <person name="Goldberg J."/>
            <person name="Griggs A."/>
            <person name="Gujja S."/>
            <person name="Heilman E."/>
            <person name="Heiman D."/>
            <person name="Hepburn T."/>
            <person name="Howarth C."/>
            <person name="Jen D."/>
            <person name="Larson L."/>
            <person name="Mehta T."/>
            <person name="Park D."/>
            <person name="Pearson M."/>
            <person name="Roberts A."/>
            <person name="Saif S."/>
            <person name="Shenoy N."/>
            <person name="Sisk P."/>
            <person name="Stolte C."/>
            <person name="Sykes S."/>
            <person name="Thomson T."/>
            <person name="Walk T."/>
            <person name="White J."/>
            <person name="Yandava C."/>
            <person name="Burger G."/>
            <person name="Gray M.W."/>
            <person name="Holland P.W.H."/>
            <person name="King N."/>
            <person name="Lang F.B.F."/>
            <person name="Roger A.J."/>
            <person name="Ruiz-Trillo I."/>
            <person name="Lander E."/>
            <person name="Nusbaum C."/>
        </authorList>
    </citation>
    <scope>NUCLEOTIDE SEQUENCE [LARGE SCALE GENOMIC DNA]</scope>
    <source>
        <strain evidence="10 11">ATCC 50062</strain>
    </source>
</reference>
<dbReference type="GeneID" id="25563242"/>
<dbReference type="Pfam" id="PF12849">
    <property type="entry name" value="PBP_like_2"/>
    <property type="match status" value="1"/>
</dbReference>
<keyword evidence="8" id="KW-1133">Transmembrane helix</keyword>
<accession>A0A0L0D4I8</accession>
<dbReference type="Gene3D" id="1.10.510.10">
    <property type="entry name" value="Transferase(Phosphotransferase) domain 1"/>
    <property type="match status" value="2"/>
</dbReference>
<dbReference type="SUPFAM" id="SSF53850">
    <property type="entry name" value="Periplasmic binding protein-like II"/>
    <property type="match status" value="2"/>
</dbReference>
<evidence type="ECO:0000256" key="5">
    <source>
        <dbReference type="ARBA" id="ARBA00022840"/>
    </source>
</evidence>
<keyword evidence="2" id="KW-0808">Transferase</keyword>
<evidence type="ECO:0000256" key="3">
    <source>
        <dbReference type="ARBA" id="ARBA00022741"/>
    </source>
</evidence>
<evidence type="ECO:0000256" key="7">
    <source>
        <dbReference type="SAM" id="MobiDB-lite"/>
    </source>
</evidence>
<dbReference type="STRING" id="461836.A0A0L0D4I8"/>
<feature type="region of interest" description="Disordered" evidence="7">
    <location>
        <begin position="947"/>
        <end position="974"/>
    </location>
</feature>
<feature type="binding site" evidence="6">
    <location>
        <position position="792"/>
    </location>
    <ligand>
        <name>ATP</name>
        <dbReference type="ChEBI" id="CHEBI:30616"/>
    </ligand>
</feature>
<keyword evidence="3 6" id="KW-0547">Nucleotide-binding</keyword>
<keyword evidence="4 10" id="KW-0418">Kinase</keyword>
<gene>
    <name evidence="10" type="ORF">AMSG_03657</name>
</gene>
<dbReference type="SMART" id="SM00220">
    <property type="entry name" value="S_TKc"/>
    <property type="match status" value="1"/>
</dbReference>
<dbReference type="InterPro" id="IPR051681">
    <property type="entry name" value="Ser/Thr_Kinases-Pseudokinases"/>
</dbReference>
<dbReference type="Pfam" id="PF00069">
    <property type="entry name" value="Pkinase"/>
    <property type="match status" value="1"/>
</dbReference>
<sequence length="1637" mass="172257">MARLQNSRVRASLDGTAWKPKLRATSFDEGLDLLLANLPTAVSNGPWKPNAEVGLEDAAALAAGGEAPSFVTAALGTAVGTRDVVDRKCAGLGLSKCGEMLEIFPWALSHLIPTINLPGVGSSLVLDLHLLHEILLGEITMWNDPEIAELNPGRLLPSSPITLISYPELAITDVFEALLTNDTHDEAPLFSSSNTIETEDAIAAASMLFATSNSLAILTSQTVTQGGYTRLVIPKLINAAGVVVSYSERSVTAAAALLDDDASEALNSKAEDAWPLVFTEWMVMPSKIQGVDPQFCSAMVSSMSGVKFLISSLFITERLWLYGHVPLPRALRSIVVQRLQQFECNGVELAVSVDRVDGAGATFPSNVYVQAIELFNVLTSSQLSYSPVGSGTGKARLVAGQMLFAGSDSALSDADLNAVPTLVQLPSLAGAVAISYKIKMTSDAPALVPTLVLSRSALADIYRGAITAWNHPQIEALNPGLAPYLTNATICIHVVDFRSGTTGILTAALSTFSPAWAATIGETTYIDEWPAERPETGGCVVRHPTKTSLVNGMFADPNAIGYSNLERAQRLGVPLASLVNRAGTTVEASAATVQSAIIDAQDRNAPNSRLPYVKPLANGGSQLSWPISGYTYFVMDCHAKSNCDKLRQAAKFYQWLVTSPDASVIASSLGFAALPNVTTMLTVGELERCTCGGRPLLDPCSDGLCADAATSTGISAGTIVAILVPLVVMVVVCGVLAAVWIHSRSRDVVFKLEVDEDILVANEELELGSAIGTGSFGTVYLAHWRGSPMAIKYMHGLEENTARLAEFVDEASVLLKLRHPHIVLFMGVVLEPAGIVTEFLPHGSLYTVLHNSELQIERNLALWWMHCIAMGLDFLHHGGMVHRDMKSLNVLLDAGWVPKICDFGLSSCSESSASMSLSRKEQSRRARKLKKLVSKMNKRNGAKLHSLGSARHTAGLSSRSSLNSAGSGGSNGSSAGGYGTSNGVNAALGSLLWTAPEVLQNGASASSPASDAFAFAITAWEILTRMEPYAGMHPVAAATKVSDGSLRPILGVVPDWGKSVVPLLEEAWHAQPTARPPLSVIGKKLSSQYVRKQIVHPMPANLPSGEVVAVLISCSENVAQLSVDVGECREALLAFHGMLDTLVGAPSCSGVIADRTLAHAMVVFNVPAHFASFAADALRMMGSGPMRVKMVAAHGTIVTVAQGGTENSDQRLLQFSGPVISEILSRNAPLEVTGILVAPSLTGPVVEAVAAFKDAAASNTADVITDIGSTLDSAFPDNRSEVRTPYDSMMLAGASGQGLGIAVVRDSTESGWAMVVSETTTSTAAPAEMTHASLVPASSVNSLTSERLTLSALQSGSSFLVSGPVMKRVLAKGSELCVGSFSRVAASDADGSPVVTKTVLEQTMSSVALVELVMAMALQFELIKSLPDAVLAPIAVCPFRPHISVMYPLVELGSIGDAIAAGNFGGEFSRRVSVALARALFALHTEGVTHGSIKPSNVMLMEASGSKVTLMDVGINGIKTSLSTMTMSPSVSYSCPEVLNGEAVGQGSDIFGFASTVFELVSGKQAFTGINAMQVAYRIMSSTVPPTAHIHPELAALLVSCWAPAASDRPHMSEVVQHLSRFTSLEFTVAGTVGGER</sequence>
<proteinExistence type="predicted"/>
<dbReference type="PROSITE" id="PS00107">
    <property type="entry name" value="PROTEIN_KINASE_ATP"/>
    <property type="match status" value="1"/>
</dbReference>
<keyword evidence="1" id="KW-0723">Serine/threonine-protein kinase</keyword>
<dbReference type="Proteomes" id="UP000054408">
    <property type="component" value="Unassembled WGS sequence"/>
</dbReference>
<dbReference type="InterPro" id="IPR001245">
    <property type="entry name" value="Ser-Thr/Tyr_kinase_cat_dom"/>
</dbReference>
<dbReference type="GO" id="GO:0004674">
    <property type="term" value="F:protein serine/threonine kinase activity"/>
    <property type="evidence" value="ECO:0007669"/>
    <property type="project" value="UniProtKB-KW"/>
</dbReference>
<keyword evidence="8" id="KW-0472">Membrane</keyword>
<keyword evidence="5 6" id="KW-0067">ATP-binding</keyword>
<dbReference type="InterPro" id="IPR024370">
    <property type="entry name" value="PBP_domain"/>
</dbReference>
<name>A0A0L0D4I8_THETB</name>
<dbReference type="PROSITE" id="PS00108">
    <property type="entry name" value="PROTEIN_KINASE_ST"/>
    <property type="match status" value="1"/>
</dbReference>
<dbReference type="InterPro" id="IPR017441">
    <property type="entry name" value="Protein_kinase_ATP_BS"/>
</dbReference>
<evidence type="ECO:0000313" key="11">
    <source>
        <dbReference type="Proteomes" id="UP000054408"/>
    </source>
</evidence>
<dbReference type="Pfam" id="PF07714">
    <property type="entry name" value="PK_Tyr_Ser-Thr"/>
    <property type="match status" value="2"/>
</dbReference>
<feature type="domain" description="Protein kinase" evidence="9">
    <location>
        <begin position="1370"/>
        <end position="1621"/>
    </location>
</feature>
<dbReference type="Gene3D" id="3.30.200.20">
    <property type="entry name" value="Phosphorylase Kinase, domain 1"/>
    <property type="match status" value="1"/>
</dbReference>
<dbReference type="OMA" id="NATICIH"/>
<keyword evidence="8" id="KW-0812">Transmembrane</keyword>
<feature type="compositionally biased region" description="Low complexity" evidence="7">
    <location>
        <begin position="954"/>
        <end position="965"/>
    </location>
</feature>
<feature type="transmembrane region" description="Helical" evidence="8">
    <location>
        <begin position="719"/>
        <end position="741"/>
    </location>
</feature>
<dbReference type="Gene3D" id="3.40.190.10">
    <property type="entry name" value="Periplasmic binding protein-like II"/>
    <property type="match status" value="3"/>
</dbReference>
<evidence type="ECO:0000259" key="9">
    <source>
        <dbReference type="PROSITE" id="PS50011"/>
    </source>
</evidence>
<dbReference type="PROSITE" id="PS50011">
    <property type="entry name" value="PROTEIN_KINASE_DOM"/>
    <property type="match status" value="2"/>
</dbReference>
<dbReference type="InterPro" id="IPR011009">
    <property type="entry name" value="Kinase-like_dom_sf"/>
</dbReference>
<dbReference type="EMBL" id="GL349445">
    <property type="protein sequence ID" value="KNC47229.1"/>
    <property type="molecule type" value="Genomic_DNA"/>
</dbReference>
<dbReference type="InterPro" id="IPR000719">
    <property type="entry name" value="Prot_kinase_dom"/>
</dbReference>
<keyword evidence="11" id="KW-1185">Reference proteome</keyword>
<dbReference type="InterPro" id="IPR008271">
    <property type="entry name" value="Ser/Thr_kinase_AS"/>
</dbReference>
<dbReference type="eggNOG" id="KOG0192">
    <property type="taxonomic scope" value="Eukaryota"/>
</dbReference>
<dbReference type="PANTHER" id="PTHR44329">
    <property type="entry name" value="SERINE/THREONINE-PROTEIN KINASE TNNI3K-RELATED"/>
    <property type="match status" value="1"/>
</dbReference>
<evidence type="ECO:0000313" key="10">
    <source>
        <dbReference type="EMBL" id="KNC47229.1"/>
    </source>
</evidence>
<evidence type="ECO:0000256" key="2">
    <source>
        <dbReference type="ARBA" id="ARBA00022679"/>
    </source>
</evidence>
<organism evidence="10 11">
    <name type="scientific">Thecamonas trahens ATCC 50062</name>
    <dbReference type="NCBI Taxonomy" id="461836"/>
    <lineage>
        <taxon>Eukaryota</taxon>
        <taxon>Apusozoa</taxon>
        <taxon>Apusomonadida</taxon>
        <taxon>Apusomonadidae</taxon>
        <taxon>Thecamonas</taxon>
    </lineage>
</organism>
<evidence type="ECO:0000256" key="8">
    <source>
        <dbReference type="SAM" id="Phobius"/>
    </source>
</evidence>
<evidence type="ECO:0000256" key="6">
    <source>
        <dbReference type="PROSITE-ProRule" id="PRU10141"/>
    </source>
</evidence>
<dbReference type="SUPFAM" id="SSF56112">
    <property type="entry name" value="Protein kinase-like (PK-like)"/>
    <property type="match status" value="2"/>
</dbReference>
<dbReference type="RefSeq" id="XP_013759998.1">
    <property type="nucleotide sequence ID" value="XM_013904544.1"/>
</dbReference>